<comment type="caution">
    <text evidence="2">The sequence shown here is derived from an EMBL/GenBank/DDBJ whole genome shotgun (WGS) entry which is preliminary data.</text>
</comment>
<name>A0AAV7UJK5_PLEWA</name>
<gene>
    <name evidence="2" type="ORF">NDU88_005652</name>
</gene>
<keyword evidence="1" id="KW-0732">Signal</keyword>
<sequence>MAMWAWLCVWLKRILESALPKASAIINKAVTSYPKDAATHIVIRWLPAWSGSRPANERSLDVKRTQSAFYADVCARVVSRSEVLRPTFNACASIGAQL</sequence>
<protein>
    <recommendedName>
        <fullName evidence="4">Secreted protein</fullName>
    </recommendedName>
</protein>
<feature type="signal peptide" evidence="1">
    <location>
        <begin position="1"/>
        <end position="17"/>
    </location>
</feature>
<organism evidence="2 3">
    <name type="scientific">Pleurodeles waltl</name>
    <name type="common">Iberian ribbed newt</name>
    <dbReference type="NCBI Taxonomy" id="8319"/>
    <lineage>
        <taxon>Eukaryota</taxon>
        <taxon>Metazoa</taxon>
        <taxon>Chordata</taxon>
        <taxon>Craniata</taxon>
        <taxon>Vertebrata</taxon>
        <taxon>Euteleostomi</taxon>
        <taxon>Amphibia</taxon>
        <taxon>Batrachia</taxon>
        <taxon>Caudata</taxon>
        <taxon>Salamandroidea</taxon>
        <taxon>Salamandridae</taxon>
        <taxon>Pleurodelinae</taxon>
        <taxon>Pleurodeles</taxon>
    </lineage>
</organism>
<evidence type="ECO:0008006" key="4">
    <source>
        <dbReference type="Google" id="ProtNLM"/>
    </source>
</evidence>
<feature type="chain" id="PRO_5043956005" description="Secreted protein" evidence="1">
    <location>
        <begin position="18"/>
        <end position="98"/>
    </location>
</feature>
<evidence type="ECO:0000256" key="1">
    <source>
        <dbReference type="SAM" id="SignalP"/>
    </source>
</evidence>
<keyword evidence="3" id="KW-1185">Reference proteome</keyword>
<reference evidence="2" key="1">
    <citation type="journal article" date="2022" name="bioRxiv">
        <title>Sequencing and chromosome-scale assembly of the giantPleurodeles waltlgenome.</title>
        <authorList>
            <person name="Brown T."/>
            <person name="Elewa A."/>
            <person name="Iarovenko S."/>
            <person name="Subramanian E."/>
            <person name="Araus A.J."/>
            <person name="Petzold A."/>
            <person name="Susuki M."/>
            <person name="Suzuki K.-i.T."/>
            <person name="Hayashi T."/>
            <person name="Toyoda A."/>
            <person name="Oliveira C."/>
            <person name="Osipova E."/>
            <person name="Leigh N.D."/>
            <person name="Simon A."/>
            <person name="Yun M.H."/>
        </authorList>
    </citation>
    <scope>NUCLEOTIDE SEQUENCE</scope>
    <source>
        <strain evidence="2">20211129_DDA</strain>
        <tissue evidence="2">Liver</tissue>
    </source>
</reference>
<proteinExistence type="predicted"/>
<dbReference type="EMBL" id="JANPWB010000005">
    <property type="protein sequence ID" value="KAJ1188896.1"/>
    <property type="molecule type" value="Genomic_DNA"/>
</dbReference>
<dbReference type="Proteomes" id="UP001066276">
    <property type="component" value="Chromosome 3_1"/>
</dbReference>
<dbReference type="AlphaFoldDB" id="A0AAV7UJK5"/>
<evidence type="ECO:0000313" key="3">
    <source>
        <dbReference type="Proteomes" id="UP001066276"/>
    </source>
</evidence>
<evidence type="ECO:0000313" key="2">
    <source>
        <dbReference type="EMBL" id="KAJ1188896.1"/>
    </source>
</evidence>
<accession>A0AAV7UJK5</accession>